<comment type="caution">
    <text evidence="1">The sequence shown here is derived from an EMBL/GenBank/DDBJ whole genome shotgun (WGS) entry which is preliminary data.</text>
</comment>
<evidence type="ECO:0000313" key="2">
    <source>
        <dbReference type="Proteomes" id="UP000487350"/>
    </source>
</evidence>
<evidence type="ECO:0000313" key="1">
    <source>
        <dbReference type="EMBL" id="MRD46621.1"/>
    </source>
</evidence>
<keyword evidence="2" id="KW-1185">Reference proteome</keyword>
<dbReference type="EMBL" id="WJBU01000004">
    <property type="protein sequence ID" value="MRD46621.1"/>
    <property type="molecule type" value="Genomic_DNA"/>
</dbReference>
<gene>
    <name evidence="1" type="ORF">GHT07_04990</name>
</gene>
<organism evidence="1 2">
    <name type="scientific">Caenimonas koreensis DSM 17982</name>
    <dbReference type="NCBI Taxonomy" id="1121255"/>
    <lineage>
        <taxon>Bacteria</taxon>
        <taxon>Pseudomonadati</taxon>
        <taxon>Pseudomonadota</taxon>
        <taxon>Betaproteobacteria</taxon>
        <taxon>Burkholderiales</taxon>
        <taxon>Comamonadaceae</taxon>
        <taxon>Caenimonas</taxon>
    </lineage>
</organism>
<reference evidence="1 2" key="1">
    <citation type="submission" date="2019-11" db="EMBL/GenBank/DDBJ databases">
        <title>Caenimonas koreensis gen. nov., sp. nov., isolated from activated sludge.</title>
        <authorList>
            <person name="Seung H.R."/>
        </authorList>
    </citation>
    <scope>NUCLEOTIDE SEQUENCE [LARGE SCALE GENOMIC DNA]</scope>
    <source>
        <strain evidence="1 2">EMB320</strain>
    </source>
</reference>
<name>A0A844B7V6_9BURK</name>
<dbReference type="AlphaFoldDB" id="A0A844B7V6"/>
<dbReference type="OrthoDB" id="9904464at2"/>
<dbReference type="Proteomes" id="UP000487350">
    <property type="component" value="Unassembled WGS sequence"/>
</dbReference>
<sequence>MFLDQLSPFLADPGARGRLFADLSDINDMCAWFCNAVSALDRPMSQEDMEQFLLDIDIKLNQHLMHHLKSLKREMPKLLEAIATSEGGK</sequence>
<proteinExistence type="predicted"/>
<protein>
    <submittedName>
        <fullName evidence="1">Uncharacterized protein</fullName>
    </submittedName>
</protein>
<dbReference type="RefSeq" id="WP_153583964.1">
    <property type="nucleotide sequence ID" value="NZ_WJBU01000004.1"/>
</dbReference>
<accession>A0A844B7V6</accession>